<reference evidence="2 3" key="1">
    <citation type="journal article" date="2015" name="Genome Biol. Evol.">
        <title>Phylogenomic analyses indicate that early fungi evolved digesting cell walls of algal ancestors of land plants.</title>
        <authorList>
            <person name="Chang Y."/>
            <person name="Wang S."/>
            <person name="Sekimoto S."/>
            <person name="Aerts A.L."/>
            <person name="Choi C."/>
            <person name="Clum A."/>
            <person name="LaButti K.M."/>
            <person name="Lindquist E.A."/>
            <person name="Yee Ngan C."/>
            <person name="Ohm R.A."/>
            <person name="Salamov A.A."/>
            <person name="Grigoriev I.V."/>
            <person name="Spatafora J.W."/>
            <person name="Berbee M.L."/>
        </authorList>
    </citation>
    <scope>NUCLEOTIDE SEQUENCE [LARGE SCALE GENOMIC DNA]</scope>
    <source>
        <strain evidence="2 3">NRRL 28638</strain>
    </source>
</reference>
<dbReference type="Gene3D" id="1.25.40.20">
    <property type="entry name" value="Ankyrin repeat-containing domain"/>
    <property type="match status" value="1"/>
</dbReference>
<dbReference type="OrthoDB" id="428895at2759"/>
<protein>
    <submittedName>
        <fullName evidence="2">Uncharacterized protein</fullName>
    </submittedName>
</protein>
<evidence type="ECO:0000313" key="3">
    <source>
        <dbReference type="Proteomes" id="UP000070444"/>
    </source>
</evidence>
<dbReference type="Pfam" id="PF00023">
    <property type="entry name" value="Ank"/>
    <property type="match status" value="1"/>
</dbReference>
<keyword evidence="3" id="KW-1185">Reference proteome</keyword>
<dbReference type="SMART" id="SM00248">
    <property type="entry name" value="ANK"/>
    <property type="match status" value="1"/>
</dbReference>
<proteinExistence type="predicted"/>
<dbReference type="PROSITE" id="PS50297">
    <property type="entry name" value="ANK_REP_REGION"/>
    <property type="match status" value="1"/>
</dbReference>
<dbReference type="SUPFAM" id="SSF48403">
    <property type="entry name" value="Ankyrin repeat"/>
    <property type="match status" value="1"/>
</dbReference>
<evidence type="ECO:0000256" key="1">
    <source>
        <dbReference type="PROSITE-ProRule" id="PRU00023"/>
    </source>
</evidence>
<dbReference type="AlphaFoldDB" id="A0A137NVJ8"/>
<dbReference type="InterPro" id="IPR036770">
    <property type="entry name" value="Ankyrin_rpt-contain_sf"/>
</dbReference>
<evidence type="ECO:0000313" key="2">
    <source>
        <dbReference type="EMBL" id="KXN66689.1"/>
    </source>
</evidence>
<dbReference type="STRING" id="796925.A0A137NVJ8"/>
<feature type="repeat" description="ANK" evidence="1">
    <location>
        <begin position="149"/>
        <end position="181"/>
    </location>
</feature>
<dbReference type="Proteomes" id="UP000070444">
    <property type="component" value="Unassembled WGS sequence"/>
</dbReference>
<dbReference type="InterPro" id="IPR002110">
    <property type="entry name" value="Ankyrin_rpt"/>
</dbReference>
<keyword evidence="1" id="KW-0040">ANK repeat</keyword>
<dbReference type="PROSITE" id="PS50088">
    <property type="entry name" value="ANK_REPEAT"/>
    <property type="match status" value="1"/>
</dbReference>
<name>A0A137NVJ8_CONC2</name>
<accession>A0A137NVJ8</accession>
<organism evidence="2 3">
    <name type="scientific">Conidiobolus coronatus (strain ATCC 28846 / CBS 209.66 / NRRL 28638)</name>
    <name type="common">Delacroixia coronata</name>
    <dbReference type="NCBI Taxonomy" id="796925"/>
    <lineage>
        <taxon>Eukaryota</taxon>
        <taxon>Fungi</taxon>
        <taxon>Fungi incertae sedis</taxon>
        <taxon>Zoopagomycota</taxon>
        <taxon>Entomophthoromycotina</taxon>
        <taxon>Entomophthoromycetes</taxon>
        <taxon>Entomophthorales</taxon>
        <taxon>Ancylistaceae</taxon>
        <taxon>Conidiobolus</taxon>
    </lineage>
</organism>
<sequence length="216" mass="24595">MTSTSPTYQQNDSAFNSIRSYEDFSELEDEEEIDKLLDLQTRIFEAICNESRTTLRKLFDTSSASLILQILLTFIYPNTDLHFCHDTDFIYDAEELLGNSVKNLNAIQAACMLGDEELALDILNFVTTQCELMDARKVLFEFLSKVWGENCTTLHLASFMGMSELVKKLLESGANPNKVNDRKYKPVDCADDDKTRALFLNLSEGKSFLIFQFSSN</sequence>
<dbReference type="EMBL" id="KQ964697">
    <property type="protein sequence ID" value="KXN66689.1"/>
    <property type="molecule type" value="Genomic_DNA"/>
</dbReference>
<gene>
    <name evidence="2" type="ORF">CONCODRAFT_125205</name>
</gene>